<dbReference type="KEGG" id="shyd:CJD35_13525"/>
<evidence type="ECO:0000313" key="5">
    <source>
        <dbReference type="Proteomes" id="UP000217141"/>
    </source>
</evidence>
<feature type="domain" description="NUMOD4" evidence="2">
    <location>
        <begin position="32"/>
        <end position="82"/>
    </location>
</feature>
<reference evidence="4 5" key="1">
    <citation type="submission" date="2017-08" db="EMBL/GenBank/DDBJ databases">
        <title>Whole Genome Sequence of Sphingobium hydrophobicum C1: Insights into Adaption to the Electronic-waste Contaminated Sediment.</title>
        <authorList>
            <person name="Song D."/>
            <person name="Chen X."/>
            <person name="Xu M."/>
        </authorList>
    </citation>
    <scope>NUCLEOTIDE SEQUENCE [LARGE SCALE GENOMIC DNA]</scope>
    <source>
        <strain evidence="4 5">C1</strain>
    </source>
</reference>
<feature type="compositionally biased region" description="Basic and acidic residues" evidence="1">
    <location>
        <begin position="135"/>
        <end position="168"/>
    </location>
</feature>
<protein>
    <recommendedName>
        <fullName evidence="6">HNH nuclease domain-containing protein</fullName>
    </recommendedName>
</protein>
<evidence type="ECO:0000313" key="4">
    <source>
        <dbReference type="EMBL" id="ASY45338.1"/>
    </source>
</evidence>
<sequence>MARKLRCRAGCCAGGGTGMNALAQIVAGEGLNWRPIPGFPDYIVSSNGDIVRIRKDIRGHSLSGAPLKSSPNKSGYHGLTLTNAGVRSSVRVNRIVCEAFHGPAPSPKHHAAHNDGDRSNNSEGNLRWATAVENEQDKREHGTAGIGDRHWSKSQPEKRARGEGHGRAKLTAEDVRRIRLDGRKQREIAASFGVTQRVIWMVKAGKTWGHVA</sequence>
<name>A0A249MVJ3_SPHXE</name>
<dbReference type="InterPro" id="IPR044925">
    <property type="entry name" value="His-Me_finger_sf"/>
</dbReference>
<evidence type="ECO:0000256" key="1">
    <source>
        <dbReference type="SAM" id="MobiDB-lite"/>
    </source>
</evidence>
<organism evidence="4 5">
    <name type="scientific">Sphingobium xenophagum</name>
    <dbReference type="NCBI Taxonomy" id="121428"/>
    <lineage>
        <taxon>Bacteria</taxon>
        <taxon>Pseudomonadati</taxon>
        <taxon>Pseudomonadota</taxon>
        <taxon>Alphaproteobacteria</taxon>
        <taxon>Sphingomonadales</taxon>
        <taxon>Sphingomonadaceae</taxon>
        <taxon>Sphingobium</taxon>
    </lineage>
</organism>
<dbReference type="EMBL" id="CP022745">
    <property type="protein sequence ID" value="ASY45338.1"/>
    <property type="molecule type" value="Genomic_DNA"/>
</dbReference>
<evidence type="ECO:0000259" key="2">
    <source>
        <dbReference type="Pfam" id="PF07463"/>
    </source>
</evidence>
<feature type="region of interest" description="Disordered" evidence="1">
    <location>
        <begin position="101"/>
        <end position="168"/>
    </location>
</feature>
<dbReference type="InterPro" id="IPR010902">
    <property type="entry name" value="NUMOD4"/>
</dbReference>
<dbReference type="SUPFAM" id="SSF54060">
    <property type="entry name" value="His-Me finger endonucleases"/>
    <property type="match status" value="1"/>
</dbReference>
<proteinExistence type="predicted"/>
<dbReference type="Proteomes" id="UP000217141">
    <property type="component" value="Chromosome I"/>
</dbReference>
<feature type="domain" description="HNH nuclease" evidence="3">
    <location>
        <begin position="92"/>
        <end position="135"/>
    </location>
</feature>
<dbReference type="Pfam" id="PF07463">
    <property type="entry name" value="NUMOD4"/>
    <property type="match status" value="1"/>
</dbReference>
<dbReference type="InterPro" id="IPR003615">
    <property type="entry name" value="HNH_nuc"/>
</dbReference>
<dbReference type="Pfam" id="PF13392">
    <property type="entry name" value="HNH_3"/>
    <property type="match status" value="1"/>
</dbReference>
<dbReference type="GO" id="GO:0016788">
    <property type="term" value="F:hydrolase activity, acting on ester bonds"/>
    <property type="evidence" value="ECO:0007669"/>
    <property type="project" value="InterPro"/>
</dbReference>
<evidence type="ECO:0000259" key="3">
    <source>
        <dbReference type="Pfam" id="PF13392"/>
    </source>
</evidence>
<dbReference type="Gene3D" id="3.90.75.20">
    <property type="match status" value="1"/>
</dbReference>
<evidence type="ECO:0008006" key="6">
    <source>
        <dbReference type="Google" id="ProtNLM"/>
    </source>
</evidence>
<gene>
    <name evidence="4" type="ORF">CJD35_13525</name>
</gene>
<dbReference type="AlphaFoldDB" id="A0A249MVJ3"/>
<accession>A0A249MVJ3</accession>